<feature type="chain" id="PRO_5043566649" description="Cobalt-zinc-cadmium resistance protein" evidence="2">
    <location>
        <begin position="24"/>
        <end position="125"/>
    </location>
</feature>
<organism evidence="3 4">
    <name type="scientific">Variovorax boronicumulans</name>
    <dbReference type="NCBI Taxonomy" id="436515"/>
    <lineage>
        <taxon>Bacteria</taxon>
        <taxon>Pseudomonadati</taxon>
        <taxon>Pseudomonadota</taxon>
        <taxon>Betaproteobacteria</taxon>
        <taxon>Burkholderiales</taxon>
        <taxon>Comamonadaceae</taxon>
        <taxon>Variovorax</taxon>
    </lineage>
</organism>
<evidence type="ECO:0000256" key="2">
    <source>
        <dbReference type="SAM" id="SignalP"/>
    </source>
</evidence>
<dbReference type="RefSeq" id="WP_307684004.1">
    <property type="nucleotide sequence ID" value="NZ_JAUSRD010000002.1"/>
</dbReference>
<name>A0AAW8CNK0_9BURK</name>
<gene>
    <name evidence="3" type="ORF">J2W31_000980</name>
</gene>
<evidence type="ECO:0000313" key="3">
    <source>
        <dbReference type="EMBL" id="MDP9891877.1"/>
    </source>
</evidence>
<feature type="signal peptide" evidence="2">
    <location>
        <begin position="1"/>
        <end position="23"/>
    </location>
</feature>
<sequence length="125" mass="13862">MRRWLLIFLLLLFPFQLSWAVSAAYCQHERDTQPEHWGHHQDEPNNNTDRTHNAGGAKQDTSTQPNGAVGHCIVSHFGAAQHVDMAAGNAVGALQLPQVLHAKTEDRFISHVSEVPVRPARTLAL</sequence>
<comment type="caution">
    <text evidence="3">The sequence shown here is derived from an EMBL/GenBank/DDBJ whole genome shotgun (WGS) entry which is preliminary data.</text>
</comment>
<dbReference type="EMBL" id="JAUSRD010000002">
    <property type="protein sequence ID" value="MDP9891877.1"/>
    <property type="molecule type" value="Genomic_DNA"/>
</dbReference>
<evidence type="ECO:0000256" key="1">
    <source>
        <dbReference type="SAM" id="MobiDB-lite"/>
    </source>
</evidence>
<evidence type="ECO:0008006" key="5">
    <source>
        <dbReference type="Google" id="ProtNLM"/>
    </source>
</evidence>
<feature type="region of interest" description="Disordered" evidence="1">
    <location>
        <begin position="32"/>
        <end position="65"/>
    </location>
</feature>
<dbReference type="Proteomes" id="UP001242045">
    <property type="component" value="Unassembled WGS sequence"/>
</dbReference>
<reference evidence="3" key="1">
    <citation type="submission" date="2023-07" db="EMBL/GenBank/DDBJ databases">
        <title>Sorghum-associated microbial communities from plants grown in Nebraska, USA.</title>
        <authorList>
            <person name="Schachtman D."/>
        </authorList>
    </citation>
    <scope>NUCLEOTIDE SEQUENCE</scope>
    <source>
        <strain evidence="3">DS3754</strain>
    </source>
</reference>
<feature type="compositionally biased region" description="Basic and acidic residues" evidence="1">
    <location>
        <begin position="32"/>
        <end position="43"/>
    </location>
</feature>
<keyword evidence="2" id="KW-0732">Signal</keyword>
<proteinExistence type="predicted"/>
<evidence type="ECO:0000313" key="4">
    <source>
        <dbReference type="Proteomes" id="UP001242045"/>
    </source>
</evidence>
<accession>A0AAW8CNK0</accession>
<protein>
    <recommendedName>
        <fullName evidence="5">Cobalt-zinc-cadmium resistance protein</fullName>
    </recommendedName>
</protein>
<dbReference type="AlphaFoldDB" id="A0AAW8CNK0"/>